<dbReference type="AlphaFoldDB" id="A0A0J1FMH7"/>
<dbReference type="SUPFAM" id="SSF52540">
    <property type="entry name" value="P-loop containing nucleoside triphosphate hydrolases"/>
    <property type="match status" value="1"/>
</dbReference>
<dbReference type="InterPro" id="IPR036465">
    <property type="entry name" value="vWFA_dom_sf"/>
</dbReference>
<feature type="region of interest" description="Disordered" evidence="1">
    <location>
        <begin position="367"/>
        <end position="392"/>
    </location>
</feature>
<accession>A0A0J1FMH7</accession>
<protein>
    <submittedName>
        <fullName evidence="3">AAA domain (Dynein-related subfamily)</fullName>
    </submittedName>
</protein>
<dbReference type="InterPro" id="IPR002035">
    <property type="entry name" value="VWF_A"/>
</dbReference>
<organism evidence="3 4">
    <name type="scientific">Desulfosporosinus acididurans</name>
    <dbReference type="NCBI Taxonomy" id="476652"/>
    <lineage>
        <taxon>Bacteria</taxon>
        <taxon>Bacillati</taxon>
        <taxon>Bacillota</taxon>
        <taxon>Clostridia</taxon>
        <taxon>Eubacteriales</taxon>
        <taxon>Desulfitobacteriaceae</taxon>
        <taxon>Desulfosporosinus</taxon>
    </lineage>
</organism>
<dbReference type="GO" id="GO:0005524">
    <property type="term" value="F:ATP binding"/>
    <property type="evidence" value="ECO:0007669"/>
    <property type="project" value="InterPro"/>
</dbReference>
<dbReference type="InterPro" id="IPR011704">
    <property type="entry name" value="ATPase_dyneun-rel_AAA"/>
</dbReference>
<feature type="domain" description="VWFA" evidence="2">
    <location>
        <begin position="514"/>
        <end position="693"/>
    </location>
</feature>
<dbReference type="PROSITE" id="PS50234">
    <property type="entry name" value="VWFA"/>
    <property type="match status" value="1"/>
</dbReference>
<dbReference type="PANTHER" id="PTHR41248:SF1">
    <property type="entry name" value="NORD PROTEIN"/>
    <property type="match status" value="1"/>
</dbReference>
<sequence length="697" mass="78523">MANGCACCLVYLRKWSIIKMENQWLLSPSRQLTEVERSLVWQKPVTHIESDAERRICSEVKRNWTRGEMKITNILLEGDAGSGKTQLAKALSADFGLPYTKVTCFADMDKSDVLGSILPMLPEDENNTKGVTYKYYPSEIVRAYENGWLLEIQEPTVIRDAAVLMALNSALEADGSINLPTRIVHRHPDFIAVITTNRGYNGCRPLNEALRDRVQHSEKMDLPPIEVMSARAAAKTGCTDEELLLTFARVIVLLDQTAKANAIKGVAGMRSYFFWVDAVLQGSEAVDALYHKVIYKITTDPDEIVILEQALSKHGVLSELEEISERQINTNGQVMEIHTEGTMETEFFNTIPDDIPEVVLRKSADNEGHLNDDAETAADTQSSDHGEDGDPIYHELQQKNNVELEQQRRDFRKHLNRQAREIVKGSSHEKVNLIVHRPEATIAHHREYHQIASMLMPIIRELVRKTLPLLEHEVSAEFAKSRLYGTKFHAEKLASPDFHYYSQKCPPDEEPSLAVALRIDESASMSAFGRLDAAKQAAVAVYEFCESCKIPMLIYGDTADRSSLEQMSLYSYIDYENPALNDKYCLMAIQGHSNNRDGMALRILAEKLMKASQNAKLLISISDGQPKAMPNYSGETAISDMREVIQEYKRKGIVFLAAAIGQDKETICDIYGQEHFLDITDLRQLPARLVQVIAKYL</sequence>
<keyword evidence="4" id="KW-1185">Reference proteome</keyword>
<comment type="caution">
    <text evidence="3">The sequence shown here is derived from an EMBL/GenBank/DDBJ whole genome shotgun (WGS) entry which is preliminary data.</text>
</comment>
<dbReference type="InterPro" id="IPR027417">
    <property type="entry name" value="P-loop_NTPase"/>
</dbReference>
<name>A0A0J1FMH7_9FIRM</name>
<dbReference type="CDD" id="cd01454">
    <property type="entry name" value="vWA_norD_type"/>
    <property type="match status" value="1"/>
</dbReference>
<dbReference type="GO" id="GO:0016887">
    <property type="term" value="F:ATP hydrolysis activity"/>
    <property type="evidence" value="ECO:0007669"/>
    <property type="project" value="InterPro"/>
</dbReference>
<evidence type="ECO:0000313" key="3">
    <source>
        <dbReference type="EMBL" id="KLU64168.1"/>
    </source>
</evidence>
<dbReference type="STRING" id="476652.DEAC_c39830"/>
<dbReference type="InterPro" id="IPR051928">
    <property type="entry name" value="NorD/CobT"/>
</dbReference>
<feature type="compositionally biased region" description="Basic and acidic residues" evidence="1">
    <location>
        <begin position="382"/>
        <end position="392"/>
    </location>
</feature>
<dbReference type="Gene3D" id="3.40.50.300">
    <property type="entry name" value="P-loop containing nucleotide triphosphate hydrolases"/>
    <property type="match status" value="1"/>
</dbReference>
<evidence type="ECO:0000313" key="4">
    <source>
        <dbReference type="Proteomes" id="UP000036356"/>
    </source>
</evidence>
<evidence type="ECO:0000259" key="2">
    <source>
        <dbReference type="PROSITE" id="PS50234"/>
    </source>
</evidence>
<dbReference type="Proteomes" id="UP000036356">
    <property type="component" value="Unassembled WGS sequence"/>
</dbReference>
<gene>
    <name evidence="3" type="ORF">DEAC_c39830</name>
</gene>
<evidence type="ECO:0000256" key="1">
    <source>
        <dbReference type="SAM" id="MobiDB-lite"/>
    </source>
</evidence>
<reference evidence="3 4" key="1">
    <citation type="submission" date="2015-06" db="EMBL/GenBank/DDBJ databases">
        <title>Draft genome of the moderately acidophilic sulfate reducer Candidatus Desulfosporosinus acididurans strain M1.</title>
        <authorList>
            <person name="Poehlein A."/>
            <person name="Petzsch P."/>
            <person name="Johnson B.D."/>
            <person name="Schloemann M."/>
            <person name="Daniel R."/>
            <person name="Muehling M."/>
        </authorList>
    </citation>
    <scope>NUCLEOTIDE SEQUENCE [LARGE SCALE GENOMIC DNA]</scope>
    <source>
        <strain evidence="3 4">M1</strain>
    </source>
</reference>
<dbReference type="Gene3D" id="3.40.50.410">
    <property type="entry name" value="von Willebrand factor, type A domain"/>
    <property type="match status" value="1"/>
</dbReference>
<dbReference type="PANTHER" id="PTHR41248">
    <property type="entry name" value="NORD PROTEIN"/>
    <property type="match status" value="1"/>
</dbReference>
<dbReference type="PATRIC" id="fig|476652.3.peg.4219"/>
<dbReference type="Pfam" id="PF07728">
    <property type="entry name" value="AAA_5"/>
    <property type="match status" value="1"/>
</dbReference>
<dbReference type="SUPFAM" id="SSF53300">
    <property type="entry name" value="vWA-like"/>
    <property type="match status" value="1"/>
</dbReference>
<proteinExistence type="predicted"/>
<dbReference type="EMBL" id="LDZY01000017">
    <property type="protein sequence ID" value="KLU64168.1"/>
    <property type="molecule type" value="Genomic_DNA"/>
</dbReference>